<name>A0A0F9EUQ0_9ZZZZ</name>
<reference evidence="1" key="1">
    <citation type="journal article" date="2015" name="Nature">
        <title>Complex archaea that bridge the gap between prokaryotes and eukaryotes.</title>
        <authorList>
            <person name="Spang A."/>
            <person name="Saw J.H."/>
            <person name="Jorgensen S.L."/>
            <person name="Zaremba-Niedzwiedzka K."/>
            <person name="Martijn J."/>
            <person name="Lind A.E."/>
            <person name="van Eijk R."/>
            <person name="Schleper C."/>
            <person name="Guy L."/>
            <person name="Ettema T.J."/>
        </authorList>
    </citation>
    <scope>NUCLEOTIDE SEQUENCE</scope>
</reference>
<sequence length="250" mass="25921">MARYGSPDVGFILQGGRSLLADLTVVTIDREAILEETTVLGDADEQHAAVGINKAVISQEGFYDDATDRINDALVGLSEQVACVGYAGNALPAAGVARPCVGIKGQIQSTYVRAASRNELHKASAAYIANGIVEECVLLAHHVARTSDPGDTESNSHDNAASAAGGAAYLQVSALALGGFTNVQVTIRDSADDAAWLDHADGAFAAITTAPTAERIALTGTIRRYTAIDWDFIGAGSGQSITFMVGLNRA</sequence>
<comment type="caution">
    <text evidence="1">The sequence shown here is derived from an EMBL/GenBank/DDBJ whole genome shotgun (WGS) entry which is preliminary data.</text>
</comment>
<dbReference type="EMBL" id="LAZR01023642">
    <property type="protein sequence ID" value="KKL77808.1"/>
    <property type="molecule type" value="Genomic_DNA"/>
</dbReference>
<gene>
    <name evidence="1" type="ORF">LCGC14_2031150</name>
</gene>
<evidence type="ECO:0000313" key="1">
    <source>
        <dbReference type="EMBL" id="KKL77808.1"/>
    </source>
</evidence>
<proteinExistence type="predicted"/>
<protein>
    <submittedName>
        <fullName evidence="1">Uncharacterized protein</fullName>
    </submittedName>
</protein>
<organism evidence="1">
    <name type="scientific">marine sediment metagenome</name>
    <dbReference type="NCBI Taxonomy" id="412755"/>
    <lineage>
        <taxon>unclassified sequences</taxon>
        <taxon>metagenomes</taxon>
        <taxon>ecological metagenomes</taxon>
    </lineage>
</organism>
<dbReference type="AlphaFoldDB" id="A0A0F9EUQ0"/>
<accession>A0A0F9EUQ0</accession>